<dbReference type="Proteomes" id="UP000234681">
    <property type="component" value="Chromosome 6"/>
</dbReference>
<dbReference type="AGR" id="RGD:7505493"/>
<dbReference type="UCSC" id="RGD:1305743">
    <property type="organism name" value="rat"/>
</dbReference>
<evidence type="ECO:0000313" key="3">
    <source>
        <dbReference type="RGD" id="7505493"/>
    </source>
</evidence>
<proteinExistence type="evidence at transcript level"/>
<dbReference type="PaxDb" id="10116-ENSRNOP00000063912"/>
<dbReference type="STRING" id="10116.ENSRNOP00000063912"/>
<dbReference type="HOGENOM" id="CLU_1958904_0_0_1"/>
<reference evidence="1" key="1">
    <citation type="journal article" date="2004" name="Genome Res.">
        <title>The status, quality, and expansion of the NIH full-length cDNA project: the Mammalian Gene Collection (MGC).</title>
        <authorList>
            <consortium name="The MGC Project Team"/>
            <person name="Gerhard D.S."/>
            <person name="Wagner L."/>
            <person name="Feingold E.A."/>
            <person name="Shenmen C.M."/>
            <person name="Grouse L.H."/>
            <person name="Schuler G."/>
            <person name="Klein S.L."/>
            <person name="Old S."/>
            <person name="Rasooly R."/>
            <person name="Good P."/>
            <person name="Guyer M."/>
            <person name="Peck A.M."/>
            <person name="Derge J.G."/>
            <person name="Lipman D."/>
            <person name="Collins F.S."/>
            <person name="Jang W."/>
            <person name="Sherry S."/>
            <person name="Feolo M."/>
            <person name="Misquitta L."/>
            <person name="Lee E."/>
            <person name="Rotmistrovsky K."/>
            <person name="Greenhut S.F."/>
            <person name="Schaefer C.F."/>
            <person name="Buetow K."/>
            <person name="Bonner T.I."/>
            <person name="Haussler D."/>
            <person name="Kent J."/>
            <person name="Kiekhaus M."/>
            <person name="Furey T."/>
            <person name="Brent M."/>
            <person name="Prange C."/>
            <person name="Schreiber K."/>
            <person name="Shapiro N."/>
            <person name="Bhat N.K."/>
            <person name="Hopkins R.F."/>
            <person name="Hsie F."/>
            <person name="Driscoll T."/>
            <person name="Soares M.B."/>
            <person name="Casavant T.L."/>
            <person name="Scheetz T.E."/>
            <person name="Brown-stein M.J."/>
            <person name="Usdin T.B."/>
            <person name="Toshiyuki S."/>
            <person name="Carninci P."/>
            <person name="Piao Y."/>
            <person name="Dudekula D.B."/>
            <person name="Ko M.S."/>
            <person name="Kawakami K."/>
            <person name="Suzuki Y."/>
            <person name="Sugano S."/>
            <person name="Gruber C.E."/>
            <person name="Smith M.R."/>
            <person name="Simmons B."/>
            <person name="Moore T."/>
            <person name="Waterman R."/>
            <person name="Johnson S.L."/>
            <person name="Ruan Y."/>
            <person name="Wei C.L."/>
            <person name="Mathavan S."/>
            <person name="Gunaratne P.H."/>
            <person name="Wu J."/>
            <person name="Garcia A.M."/>
            <person name="Hulyk S.W."/>
            <person name="Fuh E."/>
            <person name="Yuan Y."/>
            <person name="Sneed A."/>
            <person name="Kowis C."/>
            <person name="Hodgson A."/>
            <person name="Muzny D.M."/>
            <person name="McPherson J."/>
            <person name="Gibbs R.A."/>
            <person name="Fahey J."/>
            <person name="Helton E."/>
            <person name="Ketteman M."/>
            <person name="Madan A."/>
            <person name="Rodrigues S."/>
            <person name="Sanchez A."/>
            <person name="Whiting M."/>
            <person name="Madari A."/>
            <person name="Young A.C."/>
            <person name="Wetherby K.D."/>
            <person name="Granite S.J."/>
            <person name="Kwong P.N."/>
            <person name="Brinkley C.P."/>
            <person name="Pearson R.L."/>
            <person name="Bouffard G.G."/>
            <person name="Blakesly R.W."/>
            <person name="Green E.D."/>
            <person name="Dickson M.C."/>
            <person name="Rodriguez A.C."/>
            <person name="Grimwood J."/>
            <person name="Schmutz J."/>
            <person name="Myers R.M."/>
            <person name="Butterfield Y.S."/>
            <person name="Griffith M."/>
            <person name="Griffith O.L."/>
            <person name="Krzywinski M.I."/>
            <person name="Liao N."/>
            <person name="Morin R."/>
            <person name="Morrin R."/>
            <person name="Palmquist D."/>
            <person name="Petrescu A.S."/>
            <person name="Skalska U."/>
            <person name="Smailus D.E."/>
            <person name="Stott J.M."/>
            <person name="Schnerch A."/>
            <person name="Schein J.E."/>
            <person name="Jones S.J."/>
            <person name="Holt R.A."/>
            <person name="Baross A."/>
            <person name="Marra M.A."/>
            <person name="Clifton S."/>
            <person name="Makowski K.A."/>
            <person name="Bosak S."/>
            <person name="Malek J."/>
        </authorList>
    </citation>
    <scope>NUCLEOTIDE SEQUENCE [LARGE SCALE MRNA]</scope>
    <source>
        <tissue evidence="1">Spleen</tissue>
    </source>
</reference>
<dbReference type="VEuPathDB" id="HostDB:ENSRNOG00000049783"/>
<gene>
    <name evidence="1 3" type="primary">Rcor1</name>
    <name evidence="2" type="synonym">Rcor1_predicted</name>
    <name evidence="2" type="ORF">rCG_27636</name>
</gene>
<reference evidence="2" key="3">
    <citation type="submission" date="2005-09" db="EMBL/GenBank/DDBJ databases">
        <authorList>
            <person name="Mural R.J."/>
            <person name="Li P.W."/>
            <person name="Adams M.D."/>
            <person name="Amanatides P.G."/>
            <person name="Baden-Tillson H."/>
            <person name="Barnstead M."/>
            <person name="Chin S.H."/>
            <person name="Dew I."/>
            <person name="Evans C.A."/>
            <person name="Ferriera S."/>
            <person name="Flanigan M."/>
            <person name="Fosler C."/>
            <person name="Glodek A."/>
            <person name="Gu Z."/>
            <person name="Holt R.A."/>
            <person name="Jennings D."/>
            <person name="Kraft C.L."/>
            <person name="Lu F."/>
            <person name="Nguyen T."/>
            <person name="Nusskern D.R."/>
            <person name="Pfannkoch C.M."/>
            <person name="Sitter C."/>
            <person name="Sutton G.G."/>
            <person name="Venter J.C."/>
            <person name="Wang Z."/>
            <person name="Woodage T."/>
            <person name="Zheng X.H."/>
            <person name="Zhong F."/>
        </authorList>
    </citation>
    <scope>NUCLEOTIDE SEQUENCE</scope>
    <source>
        <strain evidence="2">BN</strain>
    </source>
</reference>
<name>B5DEY2_RAT</name>
<accession>B5DEY2</accession>
<dbReference type="RGD" id="7505493">
    <property type="gene designation" value="Rcor1"/>
</dbReference>
<dbReference type="Bgee" id="ENSRNOG00000049783">
    <property type="expression patterns" value="Expressed in thymus and 19 other cell types or tissues"/>
</dbReference>
<organism evidence="1">
    <name type="scientific">Rattus norvegicus</name>
    <name type="common">Rat</name>
    <dbReference type="NCBI Taxonomy" id="10116"/>
    <lineage>
        <taxon>Eukaryota</taxon>
        <taxon>Metazoa</taxon>
        <taxon>Chordata</taxon>
        <taxon>Craniata</taxon>
        <taxon>Vertebrata</taxon>
        <taxon>Euteleostomi</taxon>
        <taxon>Mammalia</taxon>
        <taxon>Eutheria</taxon>
        <taxon>Euarchontoglires</taxon>
        <taxon>Glires</taxon>
        <taxon>Rodentia</taxon>
        <taxon>Myomorpha</taxon>
        <taxon>Muroidea</taxon>
        <taxon>Muridae</taxon>
        <taxon>Murinae</taxon>
        <taxon>Rattus</taxon>
    </lineage>
</organism>
<evidence type="ECO:0000313" key="1">
    <source>
        <dbReference type="EMBL" id="AAI68849.1"/>
    </source>
</evidence>
<dbReference type="EMBL" id="BC168849">
    <property type="protein sequence ID" value="AAI68849.1"/>
    <property type="molecule type" value="mRNA"/>
</dbReference>
<dbReference type="AlphaFoldDB" id="B5DEY2"/>
<dbReference type="EMBL" id="CH474034">
    <property type="protein sequence ID" value="EDL97483.1"/>
    <property type="molecule type" value="Genomic_DNA"/>
</dbReference>
<sequence>MASLSPCRQLCAHLPAQAVFLKVCSASAVRLRQCGLGSAGMVIIWDGEASRVAMPGSRHWAHSVFVLVMSTEWPLAVQSQVSLGMVKTRVADLGLFSKEQRRAVSTWRGRAWSLPGCCWSSLHVLKFS</sequence>
<reference evidence="2" key="2">
    <citation type="journal article" date="2005" name="Genome Res.">
        <title>Gene and alternative splicing annotation with AIR.</title>
        <authorList>
            <person name="Florea L."/>
            <person name="Di Francesco V."/>
            <person name="Miller J."/>
            <person name="Turner R."/>
            <person name="Yao A."/>
            <person name="Harris M."/>
            <person name="Walenz B."/>
            <person name="Mobarry C."/>
            <person name="Merkulov G.V."/>
            <person name="Charlab R."/>
            <person name="Dew I."/>
            <person name="Deng Z."/>
            <person name="Istrail S."/>
            <person name="Li P."/>
            <person name="Sutton G."/>
        </authorList>
    </citation>
    <scope>NUCLEOTIDE SEQUENCE</scope>
    <source>
        <strain evidence="2">BN</strain>
    </source>
</reference>
<protein>
    <submittedName>
        <fullName evidence="1 2">REST corepressor 1</fullName>
    </submittedName>
</protein>
<evidence type="ECO:0000313" key="2">
    <source>
        <dbReference type="EMBL" id="EDL97483.1"/>
    </source>
</evidence>